<evidence type="ECO:0000256" key="14">
    <source>
        <dbReference type="ARBA" id="ARBA00022884"/>
    </source>
</evidence>
<dbReference type="SMART" id="SM00358">
    <property type="entry name" value="DSRM"/>
    <property type="match status" value="1"/>
</dbReference>
<keyword evidence="11 15" id="KW-0255">Endonuclease</keyword>
<accession>A0A1H8EYK4</accession>
<evidence type="ECO:0000256" key="12">
    <source>
        <dbReference type="ARBA" id="ARBA00022801"/>
    </source>
</evidence>
<evidence type="ECO:0000256" key="7">
    <source>
        <dbReference type="ARBA" id="ARBA00022664"/>
    </source>
</evidence>
<dbReference type="GO" id="GO:0005737">
    <property type="term" value="C:cytoplasm"/>
    <property type="evidence" value="ECO:0007669"/>
    <property type="project" value="UniProtKB-SubCell"/>
</dbReference>
<dbReference type="PROSITE" id="PS50137">
    <property type="entry name" value="DS_RBD"/>
    <property type="match status" value="1"/>
</dbReference>
<dbReference type="GO" id="GO:0004525">
    <property type="term" value="F:ribonuclease III activity"/>
    <property type="evidence" value="ECO:0007669"/>
    <property type="project" value="UniProtKB-UniRule"/>
</dbReference>
<dbReference type="FunFam" id="3.30.160.20:FF:000003">
    <property type="entry name" value="Ribonuclease 3"/>
    <property type="match status" value="1"/>
</dbReference>
<dbReference type="CDD" id="cd10845">
    <property type="entry name" value="DSRM_RNAse_III_family"/>
    <property type="match status" value="1"/>
</dbReference>
<dbReference type="Proteomes" id="UP000199531">
    <property type="component" value="Unassembled WGS sequence"/>
</dbReference>
<keyword evidence="8 15" id="KW-0819">tRNA processing</keyword>
<evidence type="ECO:0000256" key="6">
    <source>
        <dbReference type="ARBA" id="ARBA00022552"/>
    </source>
</evidence>
<keyword evidence="15" id="KW-0699">rRNA-binding</keyword>
<dbReference type="InterPro" id="IPR000999">
    <property type="entry name" value="RNase_III_dom"/>
</dbReference>
<dbReference type="PROSITE" id="PS00517">
    <property type="entry name" value="RNASE_3_1"/>
    <property type="match status" value="1"/>
</dbReference>
<dbReference type="PANTHER" id="PTHR11207">
    <property type="entry name" value="RIBONUCLEASE III"/>
    <property type="match status" value="1"/>
</dbReference>
<dbReference type="Gene3D" id="1.10.1520.10">
    <property type="entry name" value="Ribonuclease III domain"/>
    <property type="match status" value="1"/>
</dbReference>
<evidence type="ECO:0000256" key="2">
    <source>
        <dbReference type="ARBA" id="ARBA00004496"/>
    </source>
</evidence>
<comment type="function">
    <text evidence="15">Digests double-stranded RNA. Involved in the processing of primary rRNA transcript to yield the immediate precursors to the large and small rRNAs (23S and 16S). Processes some mRNAs, and tRNAs when they are encoded in the rRNA operon. Processes pre-crRNA and tracrRNA of type II CRISPR loci if present in the organism.</text>
</comment>
<dbReference type="SMART" id="SM00535">
    <property type="entry name" value="RIBOc"/>
    <property type="match status" value="1"/>
</dbReference>
<evidence type="ECO:0000256" key="16">
    <source>
        <dbReference type="SAM" id="MobiDB-lite"/>
    </source>
</evidence>
<protein>
    <recommendedName>
        <fullName evidence="15">Ribonuclease 3</fullName>
        <ecNumber evidence="15">3.1.26.3</ecNumber>
    </recommendedName>
    <alternativeName>
        <fullName evidence="15">Ribonuclease III</fullName>
        <shortName evidence="15">RNase III</shortName>
    </alternativeName>
</protein>
<keyword evidence="20" id="KW-1185">Reference proteome</keyword>
<keyword evidence="12 15" id="KW-0378">Hydrolase</keyword>
<feature type="active site" evidence="15">
    <location>
        <position position="122"/>
    </location>
</feature>
<evidence type="ECO:0000256" key="5">
    <source>
        <dbReference type="ARBA" id="ARBA00022490"/>
    </source>
</evidence>
<evidence type="ECO:0000313" key="20">
    <source>
        <dbReference type="Proteomes" id="UP000199531"/>
    </source>
</evidence>
<dbReference type="GO" id="GO:0008033">
    <property type="term" value="P:tRNA processing"/>
    <property type="evidence" value="ECO:0007669"/>
    <property type="project" value="UniProtKB-KW"/>
</dbReference>
<evidence type="ECO:0000256" key="1">
    <source>
        <dbReference type="ARBA" id="ARBA00000109"/>
    </source>
</evidence>
<dbReference type="HAMAP" id="MF_00104">
    <property type="entry name" value="RNase_III"/>
    <property type="match status" value="1"/>
</dbReference>
<dbReference type="SUPFAM" id="SSF54768">
    <property type="entry name" value="dsRNA-binding domain-like"/>
    <property type="match status" value="1"/>
</dbReference>
<dbReference type="Pfam" id="PF00035">
    <property type="entry name" value="dsrm"/>
    <property type="match status" value="1"/>
</dbReference>
<keyword evidence="14 15" id="KW-0694">RNA-binding</keyword>
<evidence type="ECO:0000256" key="9">
    <source>
        <dbReference type="ARBA" id="ARBA00022722"/>
    </source>
</evidence>
<proteinExistence type="inferred from homology"/>
<comment type="catalytic activity">
    <reaction evidence="1 15">
        <text>Endonucleolytic cleavage to 5'-phosphomonoester.</text>
        <dbReference type="EC" id="3.1.26.3"/>
    </reaction>
</comment>
<dbReference type="GO" id="GO:0006364">
    <property type="term" value="P:rRNA processing"/>
    <property type="evidence" value="ECO:0007669"/>
    <property type="project" value="UniProtKB-UniRule"/>
</dbReference>
<evidence type="ECO:0000259" key="18">
    <source>
        <dbReference type="PROSITE" id="PS50142"/>
    </source>
</evidence>
<dbReference type="InterPro" id="IPR014720">
    <property type="entry name" value="dsRBD_dom"/>
</dbReference>
<dbReference type="EC" id="3.1.26.3" evidence="15"/>
<evidence type="ECO:0000256" key="4">
    <source>
        <dbReference type="ARBA" id="ARBA00011738"/>
    </source>
</evidence>
<dbReference type="InterPro" id="IPR011907">
    <property type="entry name" value="RNase_III"/>
</dbReference>
<name>A0A1H8EYK4_9BURK</name>
<comment type="subcellular location">
    <subcellularLocation>
        <location evidence="2 15">Cytoplasm</location>
    </subcellularLocation>
</comment>
<dbReference type="Gene3D" id="3.30.160.20">
    <property type="match status" value="1"/>
</dbReference>
<dbReference type="PROSITE" id="PS50142">
    <property type="entry name" value="RNASE_3_2"/>
    <property type="match status" value="1"/>
</dbReference>
<dbReference type="GO" id="GO:0006397">
    <property type="term" value="P:mRNA processing"/>
    <property type="evidence" value="ECO:0007669"/>
    <property type="project" value="UniProtKB-UniRule"/>
</dbReference>
<keyword evidence="5 15" id="KW-0963">Cytoplasm</keyword>
<evidence type="ECO:0000256" key="15">
    <source>
        <dbReference type="HAMAP-Rule" id="MF_00104"/>
    </source>
</evidence>
<dbReference type="SUPFAM" id="SSF69065">
    <property type="entry name" value="RNase III domain-like"/>
    <property type="match status" value="1"/>
</dbReference>
<dbReference type="NCBIfam" id="TIGR02191">
    <property type="entry name" value="RNaseIII"/>
    <property type="match status" value="1"/>
</dbReference>
<dbReference type="GO" id="GO:0046872">
    <property type="term" value="F:metal ion binding"/>
    <property type="evidence" value="ECO:0007669"/>
    <property type="project" value="UniProtKB-KW"/>
</dbReference>
<feature type="binding site" evidence="15">
    <location>
        <position position="122"/>
    </location>
    <ligand>
        <name>Mg(2+)</name>
        <dbReference type="ChEBI" id="CHEBI:18420"/>
    </ligand>
</feature>
<dbReference type="FunFam" id="1.10.1520.10:FF:000001">
    <property type="entry name" value="Ribonuclease 3"/>
    <property type="match status" value="1"/>
</dbReference>
<comment type="similarity">
    <text evidence="3">Belongs to the ribonuclease III family.</text>
</comment>
<evidence type="ECO:0000259" key="17">
    <source>
        <dbReference type="PROSITE" id="PS50137"/>
    </source>
</evidence>
<feature type="binding site" evidence="15">
    <location>
        <position position="46"/>
    </location>
    <ligand>
        <name>Mg(2+)</name>
        <dbReference type="ChEBI" id="CHEBI:18420"/>
    </ligand>
</feature>
<dbReference type="InterPro" id="IPR036389">
    <property type="entry name" value="RNase_III_sf"/>
</dbReference>
<gene>
    <name evidence="15" type="primary">rnc</name>
    <name evidence="19" type="ORF">SAMN02745977_00862</name>
</gene>
<evidence type="ECO:0000256" key="11">
    <source>
        <dbReference type="ARBA" id="ARBA00022759"/>
    </source>
</evidence>
<dbReference type="GO" id="GO:0042802">
    <property type="term" value="F:identical protein binding"/>
    <property type="evidence" value="ECO:0007669"/>
    <property type="project" value="UniProtKB-ARBA"/>
</dbReference>
<feature type="domain" description="DRBM" evidence="17">
    <location>
        <begin position="160"/>
        <end position="230"/>
    </location>
</feature>
<dbReference type="PANTHER" id="PTHR11207:SF0">
    <property type="entry name" value="RIBONUCLEASE 3"/>
    <property type="match status" value="1"/>
</dbReference>
<feature type="domain" description="RNase III" evidence="18">
    <location>
        <begin position="11"/>
        <end position="133"/>
    </location>
</feature>
<keyword evidence="9 15" id="KW-0540">Nuclease</keyword>
<evidence type="ECO:0000256" key="10">
    <source>
        <dbReference type="ARBA" id="ARBA00022723"/>
    </source>
</evidence>
<evidence type="ECO:0000256" key="13">
    <source>
        <dbReference type="ARBA" id="ARBA00022842"/>
    </source>
</evidence>
<dbReference type="Pfam" id="PF14622">
    <property type="entry name" value="Ribonucleas_3_3"/>
    <property type="match status" value="1"/>
</dbReference>
<reference evidence="19 20" key="1">
    <citation type="submission" date="2016-10" db="EMBL/GenBank/DDBJ databases">
        <authorList>
            <person name="de Groot N.N."/>
        </authorList>
    </citation>
    <scope>NUCLEOTIDE SEQUENCE [LARGE SCALE GENOMIC DNA]</scope>
    <source>
        <strain evidence="19 20">DSM 15123</strain>
    </source>
</reference>
<dbReference type="GO" id="GO:0003725">
    <property type="term" value="F:double-stranded RNA binding"/>
    <property type="evidence" value="ECO:0007669"/>
    <property type="project" value="TreeGrafter"/>
</dbReference>
<comment type="cofactor">
    <cofactor evidence="15">
        <name>Mg(2+)</name>
        <dbReference type="ChEBI" id="CHEBI:18420"/>
    </cofactor>
</comment>
<dbReference type="CDD" id="cd00593">
    <property type="entry name" value="RIBOc"/>
    <property type="match status" value="1"/>
</dbReference>
<keyword evidence="7 15" id="KW-0507">mRNA processing</keyword>
<evidence type="ECO:0000256" key="8">
    <source>
        <dbReference type="ARBA" id="ARBA00022694"/>
    </source>
</evidence>
<dbReference type="STRING" id="1121117.SAMN02745977_00862"/>
<dbReference type="EMBL" id="FOCW01000001">
    <property type="protein sequence ID" value="SEN24545.1"/>
    <property type="molecule type" value="Genomic_DNA"/>
</dbReference>
<feature type="active site" evidence="15">
    <location>
        <position position="50"/>
    </location>
</feature>
<evidence type="ECO:0000313" key="19">
    <source>
        <dbReference type="EMBL" id="SEN24545.1"/>
    </source>
</evidence>
<feature type="binding site" evidence="15">
    <location>
        <position position="119"/>
    </location>
    <ligand>
        <name>Mg(2+)</name>
        <dbReference type="ChEBI" id="CHEBI:18420"/>
    </ligand>
</feature>
<keyword evidence="10 15" id="KW-0479">Metal-binding</keyword>
<dbReference type="GO" id="GO:0010468">
    <property type="term" value="P:regulation of gene expression"/>
    <property type="evidence" value="ECO:0007669"/>
    <property type="project" value="TreeGrafter"/>
</dbReference>
<keyword evidence="6 15" id="KW-0698">rRNA processing</keyword>
<feature type="region of interest" description="Disordered" evidence="16">
    <location>
        <begin position="231"/>
        <end position="255"/>
    </location>
</feature>
<evidence type="ECO:0000256" key="3">
    <source>
        <dbReference type="ARBA" id="ARBA00010183"/>
    </source>
</evidence>
<dbReference type="GO" id="GO:0019843">
    <property type="term" value="F:rRNA binding"/>
    <property type="evidence" value="ECO:0007669"/>
    <property type="project" value="UniProtKB-KW"/>
</dbReference>
<keyword evidence="13 15" id="KW-0460">Magnesium</keyword>
<organism evidence="19 20">
    <name type="scientific">Brachymonas denitrificans DSM 15123</name>
    <dbReference type="NCBI Taxonomy" id="1121117"/>
    <lineage>
        <taxon>Bacteria</taxon>
        <taxon>Pseudomonadati</taxon>
        <taxon>Pseudomonadota</taxon>
        <taxon>Betaproteobacteria</taxon>
        <taxon>Burkholderiales</taxon>
        <taxon>Comamonadaceae</taxon>
        <taxon>Brachymonas</taxon>
    </lineage>
</organism>
<comment type="subunit">
    <text evidence="4 15">Homodimer.</text>
</comment>
<dbReference type="AlphaFoldDB" id="A0A1H8EYK4"/>
<sequence length="255" mass="27329">MSGTPATSHPLDQLARRIGHAFANPALLQRALTHRSFSADHNERLEFLGDSVLGLAISSLLYSKLEQAPEGDLSRIRANLVKQDSLHRVAVKLDVASSLRLGEGELKSGGLKRPSILADAFEAVIGAVYLDAGYAPAEAVVHRLFADVDISSSMSAAGKDPKTALQEWLQGRKLALPSYQVADIEGAAHQQTFVVDCLIEALQVSERGSGSSRRAAEQDAASKALQRLQQAYPQGKSVARTLSIRTRSAGQRKAP</sequence>